<proteinExistence type="predicted"/>
<keyword evidence="2" id="KW-1185">Reference proteome</keyword>
<dbReference type="CDD" id="cd00293">
    <property type="entry name" value="USP-like"/>
    <property type="match status" value="1"/>
</dbReference>
<name>A0ABS5JVS0_9BACT</name>
<dbReference type="SUPFAM" id="SSF52402">
    <property type="entry name" value="Adenine nucleotide alpha hydrolases-like"/>
    <property type="match status" value="1"/>
</dbReference>
<evidence type="ECO:0000313" key="1">
    <source>
        <dbReference type="EMBL" id="MBS2099002.1"/>
    </source>
</evidence>
<dbReference type="EMBL" id="JAGUCO010000007">
    <property type="protein sequence ID" value="MBS2099002.1"/>
    <property type="molecule type" value="Genomic_DNA"/>
</dbReference>
<reference evidence="1 2" key="1">
    <citation type="journal article" date="2015" name="Int. J. Syst. Evol. Microbiol.">
        <title>Carboxylicivirga linearis sp. nov., isolated from a sea cucumber culture pond.</title>
        <authorList>
            <person name="Wang F.Q."/>
            <person name="Zhou Y.X."/>
            <person name="Lin X.Z."/>
            <person name="Chen G.J."/>
            <person name="Du Z.J."/>
        </authorList>
    </citation>
    <scope>NUCLEOTIDE SEQUENCE [LARGE SCALE GENOMIC DNA]</scope>
    <source>
        <strain evidence="1 2">FB218</strain>
    </source>
</reference>
<protein>
    <submittedName>
        <fullName evidence="1">Universal stress protein</fullName>
    </submittedName>
</protein>
<evidence type="ECO:0000313" key="2">
    <source>
        <dbReference type="Proteomes" id="UP000708576"/>
    </source>
</evidence>
<dbReference type="Gene3D" id="3.40.50.12370">
    <property type="match status" value="1"/>
</dbReference>
<comment type="caution">
    <text evidence="1">The sequence shown here is derived from an EMBL/GenBank/DDBJ whole genome shotgun (WGS) entry which is preliminary data.</text>
</comment>
<dbReference type="Proteomes" id="UP000708576">
    <property type="component" value="Unassembled WGS sequence"/>
</dbReference>
<gene>
    <name evidence="1" type="ORF">KEM10_11990</name>
</gene>
<dbReference type="RefSeq" id="WP_212216243.1">
    <property type="nucleotide sequence ID" value="NZ_JAGUCO010000007.1"/>
</dbReference>
<sequence length="278" mass="31883">MKKKIIEFIQTTENIEEATRALIALGNKLDKDLELVIVADPNITTTPTGMNPVPSMEEAKQFYEYIESKENKAQEVINNLKEMTRDIYINLKVQTGTLDYLVEQKSKEEDTYLIVLADDNYRNDFSIITFFEKFSQIAECPILRLPGNYHFKPFAKILYGSDYLEVDIPKLQKLTGIAAVFNADVTLLHVTNDIQAEEFDTIKVGKEILDKVDYKKLVVRTIQASDISNGINNYATENGYDLVAVLREKKDFFENLFNKSQAIEISKKSDKPVLMFHE</sequence>
<accession>A0ABS5JVS0</accession>
<organism evidence="1 2">
    <name type="scientific">Carboxylicivirga linearis</name>
    <dbReference type="NCBI Taxonomy" id="1628157"/>
    <lineage>
        <taxon>Bacteria</taxon>
        <taxon>Pseudomonadati</taxon>
        <taxon>Bacteroidota</taxon>
        <taxon>Bacteroidia</taxon>
        <taxon>Marinilabiliales</taxon>
        <taxon>Marinilabiliaceae</taxon>
        <taxon>Carboxylicivirga</taxon>
    </lineage>
</organism>